<evidence type="ECO:0000313" key="2">
    <source>
        <dbReference type="Proteomes" id="UP000265719"/>
    </source>
</evidence>
<evidence type="ECO:0000313" key="1">
    <source>
        <dbReference type="EMBL" id="UOE18232.1"/>
    </source>
</evidence>
<dbReference type="EMBL" id="CP063196">
    <property type="protein sequence ID" value="UOE18232.1"/>
    <property type="molecule type" value="Genomic_DNA"/>
</dbReference>
<keyword evidence="2" id="KW-1185">Reference proteome</keyword>
<proteinExistence type="predicted"/>
<dbReference type="AlphaFoldDB" id="A0A399G3H1"/>
<name>A0A399G3H1_9ACTN</name>
<protein>
    <submittedName>
        <fullName evidence="1">Uncharacterized protein</fullName>
    </submittedName>
</protein>
<accession>A0A399G3H1</accession>
<reference evidence="1" key="1">
    <citation type="submission" date="2020-10" db="EMBL/GenBank/DDBJ databases">
        <title>De novo genome project of the cellulose decomposer Thermobifida halotolerans type strain.</title>
        <authorList>
            <person name="Nagy I."/>
            <person name="Horvath B."/>
            <person name="Kukolya J."/>
            <person name="Nagy I."/>
            <person name="Orsini M."/>
        </authorList>
    </citation>
    <scope>NUCLEOTIDE SEQUENCE</scope>
    <source>
        <strain evidence="1">DSM 44931</strain>
    </source>
</reference>
<sequence>MNMREAREAITHADVCPAARAVLLEFWDCLAELVDEHRTTEHAAACWLASTLAITTDNPAYLPTA</sequence>
<gene>
    <name evidence="1" type="ORF">NI17_015450</name>
</gene>
<organism evidence="1 2">
    <name type="scientific">Thermobifida halotolerans</name>
    <dbReference type="NCBI Taxonomy" id="483545"/>
    <lineage>
        <taxon>Bacteria</taxon>
        <taxon>Bacillati</taxon>
        <taxon>Actinomycetota</taxon>
        <taxon>Actinomycetes</taxon>
        <taxon>Streptosporangiales</taxon>
        <taxon>Nocardiopsidaceae</taxon>
        <taxon>Thermobifida</taxon>
    </lineage>
</organism>
<dbReference type="KEGG" id="thao:NI17_015450"/>
<dbReference type="Proteomes" id="UP000265719">
    <property type="component" value="Chromosome"/>
</dbReference>
<dbReference type="RefSeq" id="WP_068693982.1">
    <property type="nucleotide sequence ID" value="NZ_CP063196.1"/>
</dbReference>